<name>A0A139WU42_9CYAN</name>
<feature type="region of interest" description="Disordered" evidence="4">
    <location>
        <begin position="1"/>
        <end position="33"/>
    </location>
</feature>
<dbReference type="STRING" id="128403.WA1_48905"/>
<dbReference type="PANTHER" id="PTHR32305">
    <property type="match status" value="1"/>
</dbReference>
<protein>
    <submittedName>
        <fullName evidence="7">Toxin</fullName>
    </submittedName>
</protein>
<dbReference type="RefSeq" id="WP_017742318.1">
    <property type="nucleotide sequence ID" value="NZ_KQ976354.1"/>
</dbReference>
<evidence type="ECO:0000313" key="7">
    <source>
        <dbReference type="EMBL" id="KYC35940.1"/>
    </source>
</evidence>
<accession>A0A139WU42</accession>
<evidence type="ECO:0000256" key="2">
    <source>
        <dbReference type="ARBA" id="ARBA00022525"/>
    </source>
</evidence>
<comment type="caution">
    <text evidence="7">The sequence shown here is derived from an EMBL/GenBank/DDBJ whole genome shotgun (WGS) entry which is preliminary data.</text>
</comment>
<keyword evidence="3" id="KW-0843">Virulence</keyword>
<dbReference type="Gene3D" id="2.180.10.10">
    <property type="entry name" value="RHS repeat-associated core"/>
    <property type="match status" value="1"/>
</dbReference>
<dbReference type="InterPro" id="IPR022045">
    <property type="entry name" value="TcdB_toxin_mid/N"/>
</dbReference>
<dbReference type="GO" id="GO:0005576">
    <property type="term" value="C:extracellular region"/>
    <property type="evidence" value="ECO:0007669"/>
    <property type="project" value="UniProtKB-SubCell"/>
</dbReference>
<gene>
    <name evidence="7" type="ORF">WA1_48905</name>
</gene>
<feature type="region of interest" description="Disordered" evidence="4">
    <location>
        <begin position="1356"/>
        <end position="1384"/>
    </location>
</feature>
<dbReference type="InterPro" id="IPR022385">
    <property type="entry name" value="Rhs_assc_core"/>
</dbReference>
<evidence type="ECO:0000256" key="1">
    <source>
        <dbReference type="ARBA" id="ARBA00004613"/>
    </source>
</evidence>
<proteinExistence type="predicted"/>
<dbReference type="EMBL" id="ANNX02000048">
    <property type="protein sequence ID" value="KYC35940.1"/>
    <property type="molecule type" value="Genomic_DNA"/>
</dbReference>
<dbReference type="Pfam" id="PF03534">
    <property type="entry name" value="SpvB"/>
    <property type="match status" value="1"/>
</dbReference>
<evidence type="ECO:0000259" key="6">
    <source>
        <dbReference type="Pfam" id="PF12256"/>
    </source>
</evidence>
<feature type="compositionally biased region" description="Basic and acidic residues" evidence="4">
    <location>
        <begin position="1368"/>
        <end position="1377"/>
    </location>
</feature>
<dbReference type="SUPFAM" id="SSF69318">
    <property type="entry name" value="Integrin alpha N-terminal domain"/>
    <property type="match status" value="1"/>
</dbReference>
<dbReference type="NCBIfam" id="TIGR03696">
    <property type="entry name" value="Rhs_assc_core"/>
    <property type="match status" value="1"/>
</dbReference>
<comment type="subcellular location">
    <subcellularLocation>
        <location evidence="1">Secreted</location>
    </subcellularLocation>
</comment>
<evidence type="ECO:0000313" key="8">
    <source>
        <dbReference type="Proteomes" id="UP000076925"/>
    </source>
</evidence>
<sequence length="2537" mass="284706">MLDRPSQNDKNQTTEQDKNYFAPPQAVSLPKGGGAIKGMGEKFAANPVTGTGSVSVPIATTPSRSEFAPQLSLSYDSGAGNGVFGFGWNLSLPSITRKTDKGLPRYQDLEESDVFILSGAEDLVPVLKTDGTVDETLRDGYCIRKYRPRIEGLFARIERWTKLDSGEIHWRALSKDNITTLYGKTTESRIANPSEPTHIFSWLICESYDDKGNAITYEYKAENSQGVDTAQAREHNRTSESRSANRYLKRIKYGNQVSRLLQPNVAVTDWLFEVVFDYGEHDLSNPKPDDSGEWSIRNDPFSSCRAGFEVRTYRLCQRVLMFHHFPNEANVGRDCLVRSLDFTYSYEQNPTNARNPIYSLLLSVTQTGYKRNPEGGYIQKSLPPVEFTYSEANIDEKVREVEPASLENLPQGMDGVRYQWVDLDGEGLSGILTEQGNSWFYKRNLSPVNTIQIDGSKHIEALFAPVELVLSQPAIALNNGAQFLDLAGDGQLDLVALRSPTPGFYERTHEESWEPFIAFKSLPKVDWDNPNLKFIDLDGDGRSDILITEDDCFVWHPSLAEDGFGAAERVHQPWDEEKGPRIVFFDSTQSIYLADMSGDGLTDIVRIRNGEVCYWSNLGYGRFGAKVTMDNAPWFDAPDLFDRRRIVLADIDGSGTTDILYLSGEGVQVYFNQSGNSWAAKRVLKGFPAIDSIVSVTALDLLGNGTACLVWSSPLLGSTTRVMRYIDLMGGQKPHLLIKTANNLGAETVVQYAPSTKFYLQDKLAGQPWITKLPFPVHVVERVETYDRISRNRFVTRYAYHHGYFDGVEREFRGFGMVEQWDTEEIGTIQSGEVSSDTTNLDVASFVPPIHTKTWFHNGAYLERDKISHLFVREYYQGDVLATLLPDTLLPKGLTLEEEREACRALKGSILRQEIYADDETEKSQHPYSVSEQNYTIERVQSKSVNRHAVFFVHPRETINYQYERNPVDPRVGHQVILQVDEYGNVLKSVEIGYGRRHSLLQDSEERVKQTQTLVIYNENRFTNAVQEDDDYRTPLPYESHSYELTGHGYCESDRPSLVDLLHAVQTATPLEYQMQPDGSLQKRLIEKVRTLYRKNDLSNALPLGVLESLALPYESYKLAFTSDLLAQVYGDRVTDEMLTEGGYIHSEDDSNWWIPSGRVFHHPELNASSSQELALAQEHFFLPHRFEDPFQNSTKVEYDSYDLLVTTTRDAVSNEVKAEHDYRVMQPKVTIDPNQNRAEVVFDILGMVAGSAILGKVLEGESDSGDSLDGFATDLSDEQLQAFLQQPRARAQQLLGNATTRTIYDLHRFQNSGQPVFAATIAREQHVNSSEGIDSPVQVTFVYSDGFGREVQTKVQAEPGNAPQRESNTDNPDRPGKLILENGKPKLASTDPRWVGNGRTVYNNKGKSIKQYEPFFSSTHLYESEPEMVMAGVTPILFYDPAERVVATLHPNHTFEKVVFDPWQQTTWDVNDTVLIADPKTDEDVGSFFERLPETDYLPTWYNLRTDPTKALKEWSDVDREGRAYPENAQIRTAEKSAAKKAAKHASTPTVAHLDSLGRTFLTIADNGDAGKYETRVELDIEGNQRSVMDARGRNVMTYDYDILGGRIHQVSMDAGERWILNDVMGKSIYGWDSRGHRLHHQYDALRRPTRLYVYKNLVTRLAEQIVYGEEQPNDIQLNLRGKAYQQFDGAGIVTSENYDFKGNLLSARRQFLQNYKDDVDWLEFPELESGSFSSSTTYDALNRPVILTTPDRSVIRPTYNEANLLNAIDANLQGKQENNEAIWTAFVKNINYNEKGQREIIEYGNNTQTSYEYDPKTFRLIHLLTTRSTERARLQDLRYTYDPSGNITQIIDNAQQDIYFNNQVVSPTANYVYDAIYQLIAADGREHIGQVTTPQPTWDDKFWVNLPHPNDGQAMRRYSEEYQYDAVGNIEQVIHYLGSLSNSTECTGAVAWKRTYAYDEPNEIPQNNRLTSTTVGTTVAGTIHEQYTYDAHGNMIAMPHLAEMNWDFKDQLQRVDLGGGGTAYYVYDAAGKRVRKVIERQNGTCQKERFYLDGVEVYREYDGSGETVTLERETLHILDDKQRIAVIETRTQGNDGSLIQLIRFQLSNHLSSATLELDVQGSIISYEEYYPFGSTSYQSSRSAAEVGLKRYRYTGKERDEESGLYYHGVRYYAPWLARWTSVDPAIVSGQGGQRFDQSYQYVENRPLIALDPDGGIIWFAVAGIVAIASLTIVSDANAPENEEQARNAKPSISEFEFATRTAVIGASWFTGGSAANIILKGTGSKILAGMGGGVVSGVGAPADLLVSDLFRGEMSSASDYGERTLFGIGGGLVLGGLFGAGSRVLFGPAKPPPGGFGWDNVFGKPPVPPPPPLKIWQDFLPQAEKRLADAYSKYGGRGVLNIAPRSFPNQQSELLAQELEVAQSLGVRPVRPSDPGFEEIANSGRIKWAVSEEGELLTVPHTVEGQEISHAVITSGKPVLAAGEADIAVGGGVRFGTEITPRSGHFLYGVDEATNTSILEIGRTFFKKFGIEFPK</sequence>
<evidence type="ECO:0000256" key="3">
    <source>
        <dbReference type="ARBA" id="ARBA00023026"/>
    </source>
</evidence>
<dbReference type="InterPro" id="IPR022044">
    <property type="entry name" value="TcdB_toxin_mid/C"/>
</dbReference>
<feature type="domain" description="Insecticide toxin TcdB middle/C-terminal" evidence="5">
    <location>
        <begin position="902"/>
        <end position="1026"/>
    </location>
</feature>
<dbReference type="Pfam" id="PF12255">
    <property type="entry name" value="TcdB_toxin_midC"/>
    <property type="match status" value="1"/>
</dbReference>
<evidence type="ECO:0000256" key="4">
    <source>
        <dbReference type="SAM" id="MobiDB-lite"/>
    </source>
</evidence>
<dbReference type="InterPro" id="IPR028994">
    <property type="entry name" value="Integrin_alpha_N"/>
</dbReference>
<reference evidence="7 8" key="1">
    <citation type="journal article" date="2013" name="Genome Biol. Evol.">
        <title>Genomes of Stigonematalean cyanobacteria (subsection V) and the evolution of oxygenic photosynthesis from prokaryotes to plastids.</title>
        <authorList>
            <person name="Dagan T."/>
            <person name="Roettger M."/>
            <person name="Stucken K."/>
            <person name="Landan G."/>
            <person name="Koch R."/>
            <person name="Major P."/>
            <person name="Gould S.B."/>
            <person name="Goremykin V.V."/>
            <person name="Rippka R."/>
            <person name="Tandeau de Marsac N."/>
            <person name="Gugger M."/>
            <person name="Lockhart P.J."/>
            <person name="Allen J.F."/>
            <person name="Brune I."/>
            <person name="Maus I."/>
            <person name="Puhler A."/>
            <person name="Martin W.F."/>
        </authorList>
    </citation>
    <scope>NUCLEOTIDE SEQUENCE [LARGE SCALE GENOMIC DNA]</scope>
    <source>
        <strain evidence="7 8">PCC 7110</strain>
    </source>
</reference>
<keyword evidence="8" id="KW-1185">Reference proteome</keyword>
<dbReference type="GO" id="GO:0005737">
    <property type="term" value="C:cytoplasm"/>
    <property type="evidence" value="ECO:0007669"/>
    <property type="project" value="InterPro"/>
</dbReference>
<organism evidence="7 8">
    <name type="scientific">Scytonema hofmannii PCC 7110</name>
    <dbReference type="NCBI Taxonomy" id="128403"/>
    <lineage>
        <taxon>Bacteria</taxon>
        <taxon>Bacillati</taxon>
        <taxon>Cyanobacteriota</taxon>
        <taxon>Cyanophyceae</taxon>
        <taxon>Nostocales</taxon>
        <taxon>Scytonemataceae</taxon>
        <taxon>Scytonema</taxon>
    </lineage>
</organism>
<dbReference type="Pfam" id="PF12256">
    <property type="entry name" value="TcdB_toxin_midN"/>
    <property type="match status" value="1"/>
</dbReference>
<dbReference type="PANTHER" id="PTHR32305:SF15">
    <property type="entry name" value="PROTEIN RHSA-RELATED"/>
    <property type="match status" value="1"/>
</dbReference>
<evidence type="ECO:0000259" key="5">
    <source>
        <dbReference type="Pfam" id="PF12255"/>
    </source>
</evidence>
<feature type="domain" description="Insecticide toxin TcdB middle/N-terminal" evidence="6">
    <location>
        <begin position="689"/>
        <end position="839"/>
    </location>
</feature>
<keyword evidence="2" id="KW-0964">Secreted</keyword>
<dbReference type="Proteomes" id="UP000076925">
    <property type="component" value="Unassembled WGS sequence"/>
</dbReference>
<dbReference type="InterPro" id="IPR050708">
    <property type="entry name" value="T6SS_VgrG/RHS"/>
</dbReference>
<dbReference type="PRINTS" id="PR01341">
    <property type="entry name" value="SALSPVBPROT"/>
</dbReference>
<dbReference type="InterPro" id="IPR003284">
    <property type="entry name" value="Sal_SpvB"/>
</dbReference>